<keyword evidence="3" id="KW-0732">Signal</keyword>
<dbReference type="GO" id="GO:0016788">
    <property type="term" value="F:hydrolase activity, acting on ester bonds"/>
    <property type="evidence" value="ECO:0007669"/>
    <property type="project" value="UniProtKB-ARBA"/>
</dbReference>
<dbReference type="Proteomes" id="UP000000343">
    <property type="component" value="Chromosome"/>
</dbReference>
<organism evidence="5">
    <name type="scientific">Granulicella tundricola (strain ATCC BAA-1859 / DSM 23138 / MP5ACTX9)</name>
    <dbReference type="NCBI Taxonomy" id="1198114"/>
    <lineage>
        <taxon>Bacteria</taxon>
        <taxon>Pseudomonadati</taxon>
        <taxon>Acidobacteriota</taxon>
        <taxon>Terriglobia</taxon>
        <taxon>Terriglobales</taxon>
        <taxon>Acidobacteriaceae</taxon>
        <taxon>Granulicella</taxon>
    </lineage>
</organism>
<proteinExistence type="inferred from homology"/>
<dbReference type="Gene3D" id="3.40.50.1110">
    <property type="entry name" value="SGNH hydrolase"/>
    <property type="match status" value="1"/>
</dbReference>
<gene>
    <name evidence="4" type="ordered locus">AciX9_2153</name>
</gene>
<dbReference type="RefSeq" id="WP_013580513.1">
    <property type="nucleotide sequence ID" value="NC_015064.1"/>
</dbReference>
<dbReference type="PaxDb" id="1198114-AciX9_2153"/>
<dbReference type="OrthoDB" id="9807041at2"/>
<dbReference type="PANTHER" id="PTHR43695:SF1">
    <property type="entry name" value="RHAMNOGALACTURONAN ACETYLESTERASE"/>
    <property type="match status" value="1"/>
</dbReference>
<comment type="similarity">
    <text evidence="1">Belongs to the 'GDSL' lipolytic enzyme family.</text>
</comment>
<feature type="chain" id="PRO_5003234298" evidence="3">
    <location>
        <begin position="33"/>
        <end position="214"/>
    </location>
</feature>
<feature type="signal peptide" evidence="3">
    <location>
        <begin position="1"/>
        <end position="32"/>
    </location>
</feature>
<dbReference type="PANTHER" id="PTHR43695">
    <property type="entry name" value="PUTATIVE (AFU_ORTHOLOGUE AFUA_2G17250)-RELATED"/>
    <property type="match status" value="1"/>
</dbReference>
<dbReference type="EMBL" id="CP002480">
    <property type="protein sequence ID" value="ADW69197.1"/>
    <property type="molecule type" value="Genomic_DNA"/>
</dbReference>
<dbReference type="InterPro" id="IPR036514">
    <property type="entry name" value="SGNH_hydro_sf"/>
</dbReference>
<evidence type="ECO:0000256" key="2">
    <source>
        <dbReference type="ARBA" id="ARBA00022801"/>
    </source>
</evidence>
<evidence type="ECO:0000256" key="3">
    <source>
        <dbReference type="SAM" id="SignalP"/>
    </source>
</evidence>
<dbReference type="KEGG" id="acm:AciX9_2153"/>
<dbReference type="SUPFAM" id="SSF52266">
    <property type="entry name" value="SGNH hydrolase"/>
    <property type="match status" value="1"/>
</dbReference>
<dbReference type="HOGENOM" id="CLU_1287319_0_0_0"/>
<accession>E8X2H3</accession>
<sequence length="214" mass="22475">MMLGVMVPWIRRAAPVMIALASLSVANGQASAPNPNRPSLFLVGDLSSSSVGDTFDPNRIKLVESGAVGQTSRAYIKSGAWDQLAGQIKPGDFVLIEFNPEGQGGQDHDDAQRTLKGMGDGTFDYLDPGTKKLELVHSYGWYLRKIVVDAINHGANPILCSPLAGAKDGAGDWTKAIATEQRIPFVDLSGTGVKGGLVALKADPLAAYLVGAGK</sequence>
<keyword evidence="5" id="KW-1185">Reference proteome</keyword>
<dbReference type="STRING" id="1198114.AciX9_2153"/>
<dbReference type="InterPro" id="IPR037459">
    <property type="entry name" value="RhgT-like"/>
</dbReference>
<reference evidence="5" key="1">
    <citation type="submission" date="2011-01" db="EMBL/GenBank/DDBJ databases">
        <title>Complete sequence of chromosome of Acidobacterium sp. MP5ACTX9.</title>
        <authorList>
            <consortium name="US DOE Joint Genome Institute"/>
            <person name="Lucas S."/>
            <person name="Copeland A."/>
            <person name="Lapidus A."/>
            <person name="Cheng J.-F."/>
            <person name="Goodwin L."/>
            <person name="Pitluck S."/>
            <person name="Teshima H."/>
            <person name="Detter J.C."/>
            <person name="Han C."/>
            <person name="Tapia R."/>
            <person name="Land M."/>
            <person name="Hauser L."/>
            <person name="Kyrpides N."/>
            <person name="Ivanova N."/>
            <person name="Ovchinnikova G."/>
            <person name="Pagani I."/>
            <person name="Rawat S.R."/>
            <person name="Mannisto M."/>
            <person name="Haggblom M.M."/>
            <person name="Woyke T."/>
        </authorList>
    </citation>
    <scope>NUCLEOTIDE SEQUENCE [LARGE SCALE GENOMIC DNA]</scope>
    <source>
        <strain evidence="5">MP5ACTX9</strain>
    </source>
</reference>
<name>E8X2H3_GRATM</name>
<evidence type="ECO:0000256" key="1">
    <source>
        <dbReference type="ARBA" id="ARBA00008668"/>
    </source>
</evidence>
<dbReference type="eggNOG" id="COG2755">
    <property type="taxonomic scope" value="Bacteria"/>
</dbReference>
<dbReference type="AlphaFoldDB" id="E8X2H3"/>
<evidence type="ECO:0000313" key="4">
    <source>
        <dbReference type="EMBL" id="ADW69197.1"/>
    </source>
</evidence>
<evidence type="ECO:0000313" key="5">
    <source>
        <dbReference type="Proteomes" id="UP000000343"/>
    </source>
</evidence>
<keyword evidence="2" id="KW-0378">Hydrolase</keyword>
<protein>
    <submittedName>
        <fullName evidence="4">Rhamnogalacturonan acetylesterase</fullName>
    </submittedName>
</protein>